<evidence type="ECO:0000313" key="2">
    <source>
        <dbReference type="EMBL" id="ELY73223.1"/>
    </source>
</evidence>
<comment type="caution">
    <text evidence="2">The sequence shown here is derived from an EMBL/GenBank/DDBJ whole genome shotgun (WGS) entry which is preliminary data.</text>
</comment>
<reference evidence="2 3" key="1">
    <citation type="journal article" date="2014" name="PLoS Genet.">
        <title>Phylogenetically driven sequencing of extremely halophilic archaea reveals strategies for static and dynamic osmo-response.</title>
        <authorList>
            <person name="Becker E.A."/>
            <person name="Seitzer P.M."/>
            <person name="Tritt A."/>
            <person name="Larsen D."/>
            <person name="Krusor M."/>
            <person name="Yao A.I."/>
            <person name="Wu D."/>
            <person name="Madern D."/>
            <person name="Eisen J.A."/>
            <person name="Darling A.E."/>
            <person name="Facciotti M.T."/>
        </authorList>
    </citation>
    <scope>NUCLEOTIDE SEQUENCE [LARGE SCALE GENOMIC DNA]</scope>
    <source>
        <strain evidence="2 3">DSM 3751</strain>
    </source>
</reference>
<dbReference type="PATRIC" id="fig|1227495.3.peg.3505"/>
<sequence>MTVNAYNASSDRYECDDDILASAPENPVRFLATHNDDFVWQGMIDGIDDLDRLEAYRQAEKRHIDGRYDKTKVHKYIDARERELTDGQTPDATADPVPATDGGKTVTESATREEIVTHEDDHDEPHPVFNIPHTPVRVPVKRDDADDADTLHPDVKGLDAGEVLVLERVEPTEYIFPATTQADAPYLLRTETDETVEQLTFDRVLARLEGSPDPSPLTATDVRPPANAATNGGGE</sequence>
<evidence type="ECO:0000313" key="3">
    <source>
        <dbReference type="Proteomes" id="UP000011618"/>
    </source>
</evidence>
<accession>L9YJW3</accession>
<organism evidence="2 3">
    <name type="scientific">Natrinema pallidum DSM 3751</name>
    <dbReference type="NCBI Taxonomy" id="1227495"/>
    <lineage>
        <taxon>Archaea</taxon>
        <taxon>Methanobacteriati</taxon>
        <taxon>Methanobacteriota</taxon>
        <taxon>Stenosarchaea group</taxon>
        <taxon>Halobacteria</taxon>
        <taxon>Halobacteriales</taxon>
        <taxon>Natrialbaceae</taxon>
        <taxon>Natrinema</taxon>
    </lineage>
</organism>
<dbReference type="EMBL" id="AOII01000099">
    <property type="protein sequence ID" value="ELY73223.1"/>
    <property type="molecule type" value="Genomic_DNA"/>
</dbReference>
<evidence type="ECO:0000256" key="1">
    <source>
        <dbReference type="SAM" id="MobiDB-lite"/>
    </source>
</evidence>
<dbReference type="Proteomes" id="UP000011618">
    <property type="component" value="Unassembled WGS sequence"/>
</dbReference>
<feature type="region of interest" description="Disordered" evidence="1">
    <location>
        <begin position="208"/>
        <end position="235"/>
    </location>
</feature>
<protein>
    <submittedName>
        <fullName evidence="2">Uncharacterized protein</fullName>
    </submittedName>
</protein>
<dbReference type="AlphaFoldDB" id="L9YJW3"/>
<dbReference type="OrthoDB" id="206539at2157"/>
<gene>
    <name evidence="2" type="ORF">C487_17515</name>
</gene>
<name>L9YJW3_9EURY</name>
<dbReference type="RefSeq" id="WP_006187043.1">
    <property type="nucleotide sequence ID" value="NZ_AOII01000099.1"/>
</dbReference>
<proteinExistence type="predicted"/>
<feature type="region of interest" description="Disordered" evidence="1">
    <location>
        <begin position="81"/>
        <end position="107"/>
    </location>
</feature>